<name>A0AAE1FIM8_PETCI</name>
<evidence type="ECO:0008006" key="3">
    <source>
        <dbReference type="Google" id="ProtNLM"/>
    </source>
</evidence>
<comment type="caution">
    <text evidence="1">The sequence shown here is derived from an EMBL/GenBank/DDBJ whole genome shotgun (WGS) entry which is preliminary data.</text>
</comment>
<gene>
    <name evidence="1" type="ORF">Pcinc_020193</name>
</gene>
<dbReference type="Proteomes" id="UP001286313">
    <property type="component" value="Unassembled WGS sequence"/>
</dbReference>
<reference evidence="1" key="1">
    <citation type="submission" date="2023-10" db="EMBL/GenBank/DDBJ databases">
        <title>Genome assemblies of two species of porcelain crab, Petrolisthes cinctipes and Petrolisthes manimaculis (Anomura: Porcellanidae).</title>
        <authorList>
            <person name="Angst P."/>
        </authorList>
    </citation>
    <scope>NUCLEOTIDE SEQUENCE</scope>
    <source>
        <strain evidence="1">PB745_01</strain>
        <tissue evidence="1">Gill</tissue>
    </source>
</reference>
<sequence length="639" mass="71516">MDDGCFFDCSNTSPNLINCGAARVQTIRDCSRRRGDGLIDKLHGLDSIRCHKSCVSTYTSKHHLKRYITKKSNDSSPTETVVPPKRSRRLGTTIFNFKEHCVFCGEKALPLDPRHPDRWRKVYQCRTTGDYKQKILLSCDERNDDLANEVQVRLSGEVTDLHAADAQYHNDCYKRFMSHKNIEAAVRTKSSVFLQDDPALDALICEMEGKKSCVWNSIEIHEAYTNYGGSKLSRKNLISNLFSHFGHDLLKLSGAGVANIFVFRSEAPHLLKLTDASDEVDMTVIAKTIKEECCGKAANWDTYHTRLTQEDVTNACSDMILRLLAELSPKLDNTNTALLIEDNTNELIITAEHPIPISIINGQVRTQTNLHNTHEKADFIIVNQLVYLAARGASNISVVSDDTDVFVFLLYFYCKEKLTCEVFMQSPIACRRTVDIKATATKHSNIAEFLPGVHALSGCDTTSFLYGIGKATALKVLNSGKTLKLLGKQDVPMEDVVNEATLLMTTCYGSRCCKNTSETRHDSPYYQTLMWKSSLISEPPEDDDPVKYGCTKRNDKLFPVMLPENISPVPTEILQMIKCACSSMRACSTSRCSCASTQMSCSMFCGCHAEVDCNNVNTQSILSQEEEDELMTDDDLHNI</sequence>
<accession>A0AAE1FIM8</accession>
<dbReference type="SUPFAM" id="SSF47807">
    <property type="entry name" value="5' to 3' exonuclease, C-terminal subdomain"/>
    <property type="match status" value="1"/>
</dbReference>
<protein>
    <recommendedName>
        <fullName evidence="3">Tesmin/TSO1-like CXC domain-containing protein</fullName>
    </recommendedName>
</protein>
<keyword evidence="2" id="KW-1185">Reference proteome</keyword>
<organism evidence="1 2">
    <name type="scientific">Petrolisthes cinctipes</name>
    <name type="common">Flat porcelain crab</name>
    <dbReference type="NCBI Taxonomy" id="88211"/>
    <lineage>
        <taxon>Eukaryota</taxon>
        <taxon>Metazoa</taxon>
        <taxon>Ecdysozoa</taxon>
        <taxon>Arthropoda</taxon>
        <taxon>Crustacea</taxon>
        <taxon>Multicrustacea</taxon>
        <taxon>Malacostraca</taxon>
        <taxon>Eumalacostraca</taxon>
        <taxon>Eucarida</taxon>
        <taxon>Decapoda</taxon>
        <taxon>Pleocyemata</taxon>
        <taxon>Anomura</taxon>
        <taxon>Galatheoidea</taxon>
        <taxon>Porcellanidae</taxon>
        <taxon>Petrolisthes</taxon>
    </lineage>
</organism>
<evidence type="ECO:0000313" key="2">
    <source>
        <dbReference type="Proteomes" id="UP001286313"/>
    </source>
</evidence>
<proteinExistence type="predicted"/>
<evidence type="ECO:0000313" key="1">
    <source>
        <dbReference type="EMBL" id="KAK3874873.1"/>
    </source>
</evidence>
<dbReference type="AlphaFoldDB" id="A0AAE1FIM8"/>
<dbReference type="InterPro" id="IPR036279">
    <property type="entry name" value="5-3_exonuclease_C_sf"/>
</dbReference>
<dbReference type="EMBL" id="JAWQEG010002041">
    <property type="protein sequence ID" value="KAK3874873.1"/>
    <property type="molecule type" value="Genomic_DNA"/>
</dbReference>